<dbReference type="EMBL" id="CAKMRJ010003997">
    <property type="protein sequence ID" value="CAH1434849.1"/>
    <property type="molecule type" value="Genomic_DNA"/>
</dbReference>
<gene>
    <name evidence="1" type="ORF">LVIROSA_LOCUS21332</name>
</gene>
<dbReference type="InterPro" id="IPR039127">
    <property type="entry name" value="Trm112"/>
</dbReference>
<comment type="caution">
    <text evidence="1">The sequence shown here is derived from an EMBL/GenBank/DDBJ whole genome shotgun (WGS) entry which is preliminary data.</text>
</comment>
<dbReference type="GO" id="GO:0030488">
    <property type="term" value="P:tRNA methylation"/>
    <property type="evidence" value="ECO:0007669"/>
    <property type="project" value="TreeGrafter"/>
</dbReference>
<accession>A0AAU9N9I8</accession>
<evidence type="ECO:0000313" key="1">
    <source>
        <dbReference type="EMBL" id="CAH1434849.1"/>
    </source>
</evidence>
<dbReference type="Gene3D" id="2.20.25.10">
    <property type="match status" value="1"/>
</dbReference>
<dbReference type="AlphaFoldDB" id="A0AAU9N9I8"/>
<sequence>MWLLFHHNLQSIMKRNHDDSFLKIEAVKVVEREVRFDSHYLKRLFPNINWETLVYASKTLGYHELAEETPDASFLDSEDFLKKFHHALFELRLQEGAMVCAQRDRRFRIEAGRVKVEMTTVTCINCGFEMLPSDDASASKRK</sequence>
<organism evidence="1 2">
    <name type="scientific">Lactuca virosa</name>
    <dbReference type="NCBI Taxonomy" id="75947"/>
    <lineage>
        <taxon>Eukaryota</taxon>
        <taxon>Viridiplantae</taxon>
        <taxon>Streptophyta</taxon>
        <taxon>Embryophyta</taxon>
        <taxon>Tracheophyta</taxon>
        <taxon>Spermatophyta</taxon>
        <taxon>Magnoliopsida</taxon>
        <taxon>eudicotyledons</taxon>
        <taxon>Gunneridae</taxon>
        <taxon>Pentapetalae</taxon>
        <taxon>asterids</taxon>
        <taxon>campanulids</taxon>
        <taxon>Asterales</taxon>
        <taxon>Asteraceae</taxon>
        <taxon>Cichorioideae</taxon>
        <taxon>Cichorieae</taxon>
        <taxon>Lactucinae</taxon>
        <taxon>Lactuca</taxon>
    </lineage>
</organism>
<evidence type="ECO:0000313" key="2">
    <source>
        <dbReference type="Proteomes" id="UP001157418"/>
    </source>
</evidence>
<proteinExistence type="predicted"/>
<dbReference type="Proteomes" id="UP001157418">
    <property type="component" value="Unassembled WGS sequence"/>
</dbReference>
<keyword evidence="2" id="KW-1185">Reference proteome</keyword>
<reference evidence="1 2" key="1">
    <citation type="submission" date="2022-01" db="EMBL/GenBank/DDBJ databases">
        <authorList>
            <person name="Xiong W."/>
            <person name="Schranz E."/>
        </authorList>
    </citation>
    <scope>NUCLEOTIDE SEQUENCE [LARGE SCALE GENOMIC DNA]</scope>
</reference>
<name>A0AAU9N9I8_9ASTR</name>
<protein>
    <submittedName>
        <fullName evidence="1">Uncharacterized protein</fullName>
    </submittedName>
</protein>
<dbReference type="GO" id="GO:0046982">
    <property type="term" value="F:protein heterodimerization activity"/>
    <property type="evidence" value="ECO:0007669"/>
    <property type="project" value="InterPro"/>
</dbReference>
<dbReference type="GO" id="GO:0070476">
    <property type="term" value="P:rRNA (guanine-N7)-methylation"/>
    <property type="evidence" value="ECO:0007669"/>
    <property type="project" value="TreeGrafter"/>
</dbReference>
<dbReference type="PANTHER" id="PTHR12773:SF0">
    <property type="entry name" value="MULTIFUNCTIONAL METHYLTRANSFERASE SUBUNIT TRM112-LIKE PROTEIN"/>
    <property type="match status" value="1"/>
</dbReference>
<dbReference type="PANTHER" id="PTHR12773">
    <property type="entry name" value="UPF0315 PROTEIN-RELATED"/>
    <property type="match status" value="1"/>
</dbReference>